<dbReference type="Proteomes" id="UP000683360">
    <property type="component" value="Unassembled WGS sequence"/>
</dbReference>
<dbReference type="InterPro" id="IPR036179">
    <property type="entry name" value="Ig-like_dom_sf"/>
</dbReference>
<dbReference type="PANTHER" id="PTHR35971">
    <property type="entry name" value="SI:DKEY-31G6.6"/>
    <property type="match status" value="1"/>
</dbReference>
<evidence type="ECO:0000256" key="1">
    <source>
        <dbReference type="ARBA" id="ARBA00004496"/>
    </source>
</evidence>
<dbReference type="PROSITE" id="PS50835">
    <property type="entry name" value="IG_LIKE"/>
    <property type="match status" value="1"/>
</dbReference>
<feature type="domain" description="Ig-like" evidence="5">
    <location>
        <begin position="266"/>
        <end position="333"/>
    </location>
</feature>
<evidence type="ECO:0000259" key="5">
    <source>
        <dbReference type="PROSITE" id="PS50835"/>
    </source>
</evidence>
<reference evidence="6" key="1">
    <citation type="submission" date="2021-03" db="EMBL/GenBank/DDBJ databases">
        <authorList>
            <person name="Bekaert M."/>
        </authorList>
    </citation>
    <scope>NUCLEOTIDE SEQUENCE</scope>
</reference>
<sequence length="349" mass="39901">MLFRFLILVHICAAFPLKCPEPAQWSFRARSHCPDPSKYFCLRNDHINGYSENCTVKKNVLRGGLDADICSSERYQPWPINFYTNISTNCMFLKSLCNEEGQVVYSKGNRNIDITCRCDYTRGYDFLVKPRNQCFCVPSKEDCSCFLKTCSKSTHKLSPDYECLHDDENITVSECKPILYKRAPNKNKTDSILTRQNISNKGLNIAFCIGVLIIEFCWQALKNIETVVDGVCRKLKITNITQKDVGLYCLEVLGHRSGPTDLIITPMFTSTIDTQQCTEGDKIELSCSVHTANIEVKWYKKDSELHQSNNILITSSGNQHTLTIVETTVKDSGHIVLRQKTWKWNFQSQ</sequence>
<organism evidence="6 7">
    <name type="scientific">Mytilus edulis</name>
    <name type="common">Blue mussel</name>
    <dbReference type="NCBI Taxonomy" id="6550"/>
    <lineage>
        <taxon>Eukaryota</taxon>
        <taxon>Metazoa</taxon>
        <taxon>Spiralia</taxon>
        <taxon>Lophotrochozoa</taxon>
        <taxon>Mollusca</taxon>
        <taxon>Bivalvia</taxon>
        <taxon>Autobranchia</taxon>
        <taxon>Pteriomorphia</taxon>
        <taxon>Mytilida</taxon>
        <taxon>Mytiloidea</taxon>
        <taxon>Mytilidae</taxon>
        <taxon>Mytilinae</taxon>
        <taxon>Mytilus</taxon>
    </lineage>
</organism>
<accession>A0A8S3V444</accession>
<keyword evidence="2" id="KW-0963">Cytoplasm</keyword>
<dbReference type="Pfam" id="PF07679">
    <property type="entry name" value="I-set"/>
    <property type="match status" value="1"/>
</dbReference>
<keyword evidence="7" id="KW-1185">Reference proteome</keyword>
<comment type="subcellular location">
    <subcellularLocation>
        <location evidence="1">Cytoplasm</location>
    </subcellularLocation>
</comment>
<evidence type="ECO:0000256" key="4">
    <source>
        <dbReference type="ARBA" id="ARBA00023157"/>
    </source>
</evidence>
<name>A0A8S3V444_MYTED</name>
<dbReference type="InterPro" id="IPR013783">
    <property type="entry name" value="Ig-like_fold"/>
</dbReference>
<keyword evidence="3" id="KW-0597">Phosphoprotein</keyword>
<dbReference type="GO" id="GO:0005737">
    <property type="term" value="C:cytoplasm"/>
    <property type="evidence" value="ECO:0007669"/>
    <property type="project" value="UniProtKB-SubCell"/>
</dbReference>
<dbReference type="InterPro" id="IPR013098">
    <property type="entry name" value="Ig_I-set"/>
</dbReference>
<dbReference type="EMBL" id="CAJPWZ010003117">
    <property type="protein sequence ID" value="CAG2252370.1"/>
    <property type="molecule type" value="Genomic_DNA"/>
</dbReference>
<evidence type="ECO:0000313" key="7">
    <source>
        <dbReference type="Proteomes" id="UP000683360"/>
    </source>
</evidence>
<protein>
    <recommendedName>
        <fullName evidence="5">Ig-like domain-containing protein</fullName>
    </recommendedName>
</protein>
<keyword evidence="4" id="KW-1015">Disulfide bond</keyword>
<dbReference type="PANTHER" id="PTHR35971:SF5">
    <property type="entry name" value="OBSCURIN LIKE CYTOSKELETAL ADAPTOR 1"/>
    <property type="match status" value="1"/>
</dbReference>
<dbReference type="SUPFAM" id="SSF48726">
    <property type="entry name" value="Immunoglobulin"/>
    <property type="match status" value="1"/>
</dbReference>
<dbReference type="InterPro" id="IPR007110">
    <property type="entry name" value="Ig-like_dom"/>
</dbReference>
<dbReference type="AlphaFoldDB" id="A0A8S3V444"/>
<evidence type="ECO:0000313" key="6">
    <source>
        <dbReference type="EMBL" id="CAG2252370.1"/>
    </source>
</evidence>
<proteinExistence type="predicted"/>
<comment type="caution">
    <text evidence="6">The sequence shown here is derived from an EMBL/GenBank/DDBJ whole genome shotgun (WGS) entry which is preliminary data.</text>
</comment>
<gene>
    <name evidence="6" type="ORF">MEDL_63964</name>
</gene>
<evidence type="ECO:0000256" key="2">
    <source>
        <dbReference type="ARBA" id="ARBA00022490"/>
    </source>
</evidence>
<dbReference type="InterPro" id="IPR052385">
    <property type="entry name" value="Obscurin/Obscurin-like_Reg"/>
</dbReference>
<evidence type="ECO:0000256" key="3">
    <source>
        <dbReference type="ARBA" id="ARBA00022553"/>
    </source>
</evidence>
<dbReference type="OrthoDB" id="10389300at2759"/>
<dbReference type="Gene3D" id="2.60.40.10">
    <property type="entry name" value="Immunoglobulins"/>
    <property type="match status" value="1"/>
</dbReference>